<evidence type="ECO:0000256" key="1">
    <source>
        <dbReference type="ARBA" id="ARBA00004651"/>
    </source>
</evidence>
<feature type="domain" description="Acyltransferase 3" evidence="10">
    <location>
        <begin position="13"/>
        <end position="350"/>
    </location>
</feature>
<keyword evidence="2" id="KW-1003">Cell membrane</keyword>
<accession>A0ABW4ECC9</accession>
<feature type="transmembrane region" description="Helical" evidence="9">
    <location>
        <begin position="215"/>
        <end position="233"/>
    </location>
</feature>
<proteinExistence type="predicted"/>
<keyword evidence="7 11" id="KW-0012">Acyltransferase</keyword>
<dbReference type="EC" id="2.3.1.-" evidence="11"/>
<feature type="transmembrane region" description="Helical" evidence="9">
    <location>
        <begin position="245"/>
        <end position="263"/>
    </location>
</feature>
<evidence type="ECO:0000256" key="6">
    <source>
        <dbReference type="ARBA" id="ARBA00023136"/>
    </source>
</evidence>
<name>A0ABW4ECC9_9LACO</name>
<feature type="transmembrane region" description="Helical" evidence="9">
    <location>
        <begin position="37"/>
        <end position="60"/>
    </location>
</feature>
<comment type="subcellular location">
    <subcellularLocation>
        <location evidence="1">Cell membrane</location>
        <topology evidence="1">Multi-pass membrane protein</topology>
    </subcellularLocation>
</comment>
<dbReference type="SUPFAM" id="SSF52266">
    <property type="entry name" value="SGNH hydrolase"/>
    <property type="match status" value="1"/>
</dbReference>
<evidence type="ECO:0000256" key="7">
    <source>
        <dbReference type="ARBA" id="ARBA00023315"/>
    </source>
</evidence>
<evidence type="ECO:0000256" key="2">
    <source>
        <dbReference type="ARBA" id="ARBA00022475"/>
    </source>
</evidence>
<feature type="transmembrane region" description="Helical" evidence="9">
    <location>
        <begin position="151"/>
        <end position="168"/>
    </location>
</feature>
<evidence type="ECO:0000256" key="4">
    <source>
        <dbReference type="ARBA" id="ARBA00022692"/>
    </source>
</evidence>
<evidence type="ECO:0000256" key="9">
    <source>
        <dbReference type="SAM" id="Phobius"/>
    </source>
</evidence>
<evidence type="ECO:0000256" key="5">
    <source>
        <dbReference type="ARBA" id="ARBA00022989"/>
    </source>
</evidence>
<dbReference type="Proteomes" id="UP001597252">
    <property type="component" value="Unassembled WGS sequence"/>
</dbReference>
<feature type="transmembrane region" description="Helical" evidence="9">
    <location>
        <begin position="175"/>
        <end position="195"/>
    </location>
</feature>
<evidence type="ECO:0000313" key="12">
    <source>
        <dbReference type="Proteomes" id="UP001597252"/>
    </source>
</evidence>
<evidence type="ECO:0000256" key="3">
    <source>
        <dbReference type="ARBA" id="ARBA00022679"/>
    </source>
</evidence>
<dbReference type="Pfam" id="PF01757">
    <property type="entry name" value="Acyl_transf_3"/>
    <property type="match status" value="1"/>
</dbReference>
<evidence type="ECO:0000313" key="11">
    <source>
        <dbReference type="EMBL" id="MFD1486280.1"/>
    </source>
</evidence>
<feature type="transmembrane region" description="Helical" evidence="9">
    <location>
        <begin position="338"/>
        <end position="359"/>
    </location>
</feature>
<feature type="transmembrane region" description="Helical" evidence="9">
    <location>
        <begin position="81"/>
        <end position="100"/>
    </location>
</feature>
<dbReference type="InterPro" id="IPR002656">
    <property type="entry name" value="Acyl_transf_3_dom"/>
</dbReference>
<feature type="transmembrane region" description="Helical" evidence="9">
    <location>
        <begin position="12"/>
        <end position="31"/>
    </location>
</feature>
<comment type="caution">
    <text evidence="11">The sequence shown here is derived from an EMBL/GenBank/DDBJ whole genome shotgun (WGS) entry which is preliminary data.</text>
</comment>
<reference evidence="12" key="1">
    <citation type="journal article" date="2019" name="Int. J. Syst. Evol. Microbiol.">
        <title>The Global Catalogue of Microorganisms (GCM) 10K type strain sequencing project: providing services to taxonomists for standard genome sequencing and annotation.</title>
        <authorList>
            <consortium name="The Broad Institute Genomics Platform"/>
            <consortium name="The Broad Institute Genome Sequencing Center for Infectious Disease"/>
            <person name="Wu L."/>
            <person name="Ma J."/>
        </authorList>
    </citation>
    <scope>NUCLEOTIDE SEQUENCE [LARGE SCALE GENOMIC DNA]</scope>
    <source>
        <strain evidence="12">CCM 8903</strain>
    </source>
</reference>
<dbReference type="PANTHER" id="PTHR23028:SF53">
    <property type="entry name" value="ACYL_TRANSF_3 DOMAIN-CONTAINING PROTEIN"/>
    <property type="match status" value="1"/>
</dbReference>
<dbReference type="RefSeq" id="WP_125751816.1">
    <property type="nucleotide sequence ID" value="NZ_JBHTON010000055.1"/>
</dbReference>
<feature type="region of interest" description="Disordered" evidence="8">
    <location>
        <begin position="412"/>
        <end position="435"/>
    </location>
</feature>
<dbReference type="GO" id="GO:0016746">
    <property type="term" value="F:acyltransferase activity"/>
    <property type="evidence" value="ECO:0007669"/>
    <property type="project" value="UniProtKB-KW"/>
</dbReference>
<gene>
    <name evidence="11" type="ORF">ACFQ5J_13695</name>
</gene>
<feature type="transmembrane region" description="Helical" evidence="9">
    <location>
        <begin position="304"/>
        <end position="326"/>
    </location>
</feature>
<keyword evidence="6 9" id="KW-0472">Membrane</keyword>
<feature type="transmembrane region" description="Helical" evidence="9">
    <location>
        <begin position="269"/>
        <end position="292"/>
    </location>
</feature>
<keyword evidence="4 9" id="KW-0812">Transmembrane</keyword>
<dbReference type="InterPro" id="IPR050879">
    <property type="entry name" value="Acyltransferase_3"/>
</dbReference>
<dbReference type="Gene3D" id="3.40.50.1110">
    <property type="entry name" value="SGNH hydrolase"/>
    <property type="match status" value="1"/>
</dbReference>
<keyword evidence="5 9" id="KW-1133">Transmembrane helix</keyword>
<evidence type="ECO:0000256" key="8">
    <source>
        <dbReference type="SAM" id="MobiDB-lite"/>
    </source>
</evidence>
<keyword evidence="12" id="KW-1185">Reference proteome</keyword>
<dbReference type="PANTHER" id="PTHR23028">
    <property type="entry name" value="ACETYLTRANSFERASE"/>
    <property type="match status" value="1"/>
</dbReference>
<evidence type="ECO:0000259" key="10">
    <source>
        <dbReference type="Pfam" id="PF01757"/>
    </source>
</evidence>
<dbReference type="EMBL" id="JBHTON010000055">
    <property type="protein sequence ID" value="MFD1486280.1"/>
    <property type="molecule type" value="Genomic_DNA"/>
</dbReference>
<protein>
    <submittedName>
        <fullName evidence="11">Acyltransferase family protein</fullName>
        <ecNumber evidence="11">2.3.1.-</ecNumber>
    </submittedName>
</protein>
<dbReference type="InterPro" id="IPR036514">
    <property type="entry name" value="SGNH_hydro_sf"/>
</dbReference>
<dbReference type="CDD" id="cd01840">
    <property type="entry name" value="SGNH_hydrolase_yrhL_like"/>
    <property type="match status" value="1"/>
</dbReference>
<sequence length="652" mass="73025">MGKNNVKPRRYITGFDGLRTLGVLGVILYHLRPDLFAGGYLGVPIFMVVSGYLITDGLLMQLDRTGTIAFKPFFIKRIKRLYPGLIAVLFATSAYIALFARDLLHNLHWMVLTNLAYVYNWWQILHGQSYFARFANNESPFTHLWTLSIEGQYYLVWPFVVLGLWWLVKNRGKLFNVTFLAAVASAGWMFILYHLTMHGAASDPSRLYYGTDTRAFSILLGAALAFIWPSAHLSQHIGTRQARMLDGIGTVALLGMLAMVLRLDAQSPWLYQGGMFLFSLLTMLLVAVVAHPGAHFNRLLTNPVFSWVGSRSYGLYLYQFPVMIFWEDRFRNIAAHPLLYPVIEVVLIVLLTELSYRFIEQPLAHFNYRQTWPFIKAFCHGQTHGSKRWVPLIATVIFAIGAVGIGMAPGAKSTADSSPLAKQLKQNKADKKQKEAALKAAQKANAKASQAAKNRSASLSLSQSISAEAASKAKTHPVNREFEPYGLTQVQLQKAQTMNVTAIGDSVMLDGKPMLQKLFPQAFIDAAVSRQMASTIAIVDRYAHSGALADTVVIGLGTNGPFSAHDLAKMMRVIGTKRQVYWVNVHVPTRAWQNQVNGLLTQEQAHYPNLHIIDWYHTSVEHGEWFYDDQVHMNPTGNPYYATLIAKSLLAQ</sequence>
<organism evidence="11 12">
    <name type="scientific">Lacticaseibacillus baoqingensis</name>
    <dbReference type="NCBI Taxonomy" id="2486013"/>
    <lineage>
        <taxon>Bacteria</taxon>
        <taxon>Bacillati</taxon>
        <taxon>Bacillota</taxon>
        <taxon>Bacilli</taxon>
        <taxon>Lactobacillales</taxon>
        <taxon>Lactobacillaceae</taxon>
        <taxon>Lacticaseibacillus</taxon>
    </lineage>
</organism>
<feature type="transmembrane region" description="Helical" evidence="9">
    <location>
        <begin position="389"/>
        <end position="408"/>
    </location>
</feature>
<keyword evidence="3 11" id="KW-0808">Transferase</keyword>